<name>A0ACB8Z1E1_CICIN</name>
<keyword evidence="2" id="KW-1185">Reference proteome</keyword>
<evidence type="ECO:0000313" key="2">
    <source>
        <dbReference type="Proteomes" id="UP001055811"/>
    </source>
</evidence>
<reference evidence="1 2" key="2">
    <citation type="journal article" date="2022" name="Mol. Ecol. Resour.">
        <title>The genomes of chicory, endive, great burdock and yacon provide insights into Asteraceae paleo-polyploidization history and plant inulin production.</title>
        <authorList>
            <person name="Fan W."/>
            <person name="Wang S."/>
            <person name="Wang H."/>
            <person name="Wang A."/>
            <person name="Jiang F."/>
            <person name="Liu H."/>
            <person name="Zhao H."/>
            <person name="Xu D."/>
            <person name="Zhang Y."/>
        </authorList>
    </citation>
    <scope>NUCLEOTIDE SEQUENCE [LARGE SCALE GENOMIC DNA]</scope>
    <source>
        <strain evidence="2">cv. Punajuju</strain>
        <tissue evidence="1">Leaves</tissue>
    </source>
</reference>
<reference evidence="2" key="1">
    <citation type="journal article" date="2022" name="Mol. Ecol. Resour.">
        <title>The genomes of chicory, endive, great burdock and yacon provide insights into Asteraceae palaeo-polyploidization history and plant inulin production.</title>
        <authorList>
            <person name="Fan W."/>
            <person name="Wang S."/>
            <person name="Wang H."/>
            <person name="Wang A."/>
            <person name="Jiang F."/>
            <person name="Liu H."/>
            <person name="Zhao H."/>
            <person name="Xu D."/>
            <person name="Zhang Y."/>
        </authorList>
    </citation>
    <scope>NUCLEOTIDE SEQUENCE [LARGE SCALE GENOMIC DNA]</scope>
    <source>
        <strain evidence="2">cv. Punajuju</strain>
    </source>
</reference>
<sequence>MWMRVGRFKRRKLRTPEVVAIRKKETIRATTTGKSCLRKSEQSKVKPKEQSKEQLKEPALICLCDGDNRPHIDVLELAGNPIGDK</sequence>
<dbReference type="Proteomes" id="UP001055811">
    <property type="component" value="Linkage Group LG09"/>
</dbReference>
<dbReference type="EMBL" id="CM042017">
    <property type="protein sequence ID" value="KAI3691403.1"/>
    <property type="molecule type" value="Genomic_DNA"/>
</dbReference>
<protein>
    <submittedName>
        <fullName evidence="1">Uncharacterized protein</fullName>
    </submittedName>
</protein>
<gene>
    <name evidence="1" type="ORF">L2E82_49762</name>
</gene>
<organism evidence="1 2">
    <name type="scientific">Cichorium intybus</name>
    <name type="common">Chicory</name>
    <dbReference type="NCBI Taxonomy" id="13427"/>
    <lineage>
        <taxon>Eukaryota</taxon>
        <taxon>Viridiplantae</taxon>
        <taxon>Streptophyta</taxon>
        <taxon>Embryophyta</taxon>
        <taxon>Tracheophyta</taxon>
        <taxon>Spermatophyta</taxon>
        <taxon>Magnoliopsida</taxon>
        <taxon>eudicotyledons</taxon>
        <taxon>Gunneridae</taxon>
        <taxon>Pentapetalae</taxon>
        <taxon>asterids</taxon>
        <taxon>campanulids</taxon>
        <taxon>Asterales</taxon>
        <taxon>Asteraceae</taxon>
        <taxon>Cichorioideae</taxon>
        <taxon>Cichorieae</taxon>
        <taxon>Cichoriinae</taxon>
        <taxon>Cichorium</taxon>
    </lineage>
</organism>
<accession>A0ACB8Z1E1</accession>
<proteinExistence type="predicted"/>
<evidence type="ECO:0000313" key="1">
    <source>
        <dbReference type="EMBL" id="KAI3691403.1"/>
    </source>
</evidence>
<comment type="caution">
    <text evidence="1">The sequence shown here is derived from an EMBL/GenBank/DDBJ whole genome shotgun (WGS) entry which is preliminary data.</text>
</comment>